<organism evidence="3 4">
    <name type="scientific">Purpureocillium lilacinum</name>
    <name type="common">Paecilomyces lilacinus</name>
    <dbReference type="NCBI Taxonomy" id="33203"/>
    <lineage>
        <taxon>Eukaryota</taxon>
        <taxon>Fungi</taxon>
        <taxon>Dikarya</taxon>
        <taxon>Ascomycota</taxon>
        <taxon>Pezizomycotina</taxon>
        <taxon>Sordariomycetes</taxon>
        <taxon>Hypocreomycetidae</taxon>
        <taxon>Hypocreales</taxon>
        <taxon>Ophiocordycipitaceae</taxon>
        <taxon>Purpureocillium</taxon>
    </lineage>
</organism>
<keyword evidence="2" id="KW-0472">Membrane</keyword>
<evidence type="ECO:0000256" key="1">
    <source>
        <dbReference type="SAM" id="MobiDB-lite"/>
    </source>
</evidence>
<feature type="transmembrane region" description="Helical" evidence="2">
    <location>
        <begin position="327"/>
        <end position="348"/>
    </location>
</feature>
<keyword evidence="2" id="KW-1133">Transmembrane helix</keyword>
<feature type="transmembrane region" description="Helical" evidence="2">
    <location>
        <begin position="360"/>
        <end position="383"/>
    </location>
</feature>
<dbReference type="EMBL" id="JAWRVI010000013">
    <property type="protein sequence ID" value="KAK4091090.1"/>
    <property type="molecule type" value="Genomic_DNA"/>
</dbReference>
<feature type="transmembrane region" description="Helical" evidence="2">
    <location>
        <begin position="266"/>
        <end position="282"/>
    </location>
</feature>
<protein>
    <recommendedName>
        <fullName evidence="5">Low temperature requirement A</fullName>
    </recommendedName>
</protein>
<dbReference type="PANTHER" id="PTHR42101:SF1">
    <property type="entry name" value="LOW TEMPERATURE REQUIREMENT A"/>
    <property type="match status" value="1"/>
</dbReference>
<feature type="transmembrane region" description="Helical" evidence="2">
    <location>
        <begin position="578"/>
        <end position="602"/>
    </location>
</feature>
<feature type="region of interest" description="Disordered" evidence="1">
    <location>
        <begin position="155"/>
        <end position="184"/>
    </location>
</feature>
<feature type="transmembrane region" description="Helical" evidence="2">
    <location>
        <begin position="704"/>
        <end position="724"/>
    </location>
</feature>
<keyword evidence="4" id="KW-1185">Reference proteome</keyword>
<feature type="transmembrane region" description="Helical" evidence="2">
    <location>
        <begin position="426"/>
        <end position="444"/>
    </location>
</feature>
<feature type="transmembrane region" description="Helical" evidence="2">
    <location>
        <begin position="294"/>
        <end position="315"/>
    </location>
</feature>
<keyword evidence="2" id="KW-0812">Transmembrane</keyword>
<feature type="transmembrane region" description="Helical" evidence="2">
    <location>
        <begin position="636"/>
        <end position="659"/>
    </location>
</feature>
<feature type="region of interest" description="Disordered" evidence="1">
    <location>
        <begin position="733"/>
        <end position="835"/>
    </location>
</feature>
<name>A0ABR0C4L2_PURLI</name>
<evidence type="ECO:0000313" key="4">
    <source>
        <dbReference type="Proteomes" id="UP001287286"/>
    </source>
</evidence>
<dbReference type="PANTHER" id="PTHR42101">
    <property type="entry name" value="CHROMOSOME 16, WHOLE GENOME SHOTGUN SEQUENCE"/>
    <property type="match status" value="1"/>
</dbReference>
<dbReference type="Proteomes" id="UP001287286">
    <property type="component" value="Unassembled WGS sequence"/>
</dbReference>
<sequence>MPQPSSFERDTPILSPVAKRAPAAGGVILPRMPGCQDARDSHRDSERASFPSVFNALGRAKVHGLEAYCGSALLLARQSRLLKTLPDPPGHGDRTPTICEHATPYRSALTQLAGLACRGTLQTLRSKAANMSEHGPGHFQHRRDKLRIFSSPLVRRTSTGGSDESEDSTRHPIEHSHTEFKGGYAHDDENLPRFKRYEEPTLLEIFFDLFFAANYNVFSDTQQVTNHAKFKAYVGYFCLLWLTWFLVTLFDVRFVTDSIFSRVTRAIQLGVLVGFAVVAPKFNPSNQHRDTMRAMSLILMISRLCLAVEYASTLWHVRKYKKARLPLYVQIALHLCASAVYFGISFRFRVGERSRVYMTWYFISGAEAIGSLLLSNFSPVVSLTKTHLMKRMTLLTVMIMGDGIVQVAKEVVIIVKNPDAWDSTTIGLVSAAAATIYFVFLIYFDWLKSSFYLPPVRQQLWTAIHLPFHLALVLFMQGFTQYLIWSKIINQFNRLVLIADPRDDAKLATSVAVRDSLNASVQAFFKDYPPRISTTQDTINDALNNITKIPDSVWPLVENSSVTWDLDSEVPQAVEDALVTLFTSVTTMAIAMMNALFAAFGIKIDEDIAEKDPGASRDFSHGKYQLLVQEKTWSRYALVFAYGYIASGCTMLFMAVLTITVKTTPYTAWPIIRLVLVFLLAIGTGLVAVLWFDEEKLGEFLFSTWVLPTITIVWSVILVLTHLNGEGIKRNKHRFKRTRNPQEDKSPYDAFSVPMTSPSEWSSGRHDRKYAPDRDAEAQQRVPFTQSSDAARHHDSHGRQRSYDGIGMAYGGSDRPHSSYDPLKTSTEYRGAAGV</sequence>
<accession>A0ABR0C4L2</accession>
<feature type="transmembrane region" description="Helical" evidence="2">
    <location>
        <begin position="233"/>
        <end position="254"/>
    </location>
</feature>
<proteinExistence type="predicted"/>
<feature type="compositionally biased region" description="Basic and acidic residues" evidence="1">
    <location>
        <begin position="790"/>
        <end position="802"/>
    </location>
</feature>
<feature type="compositionally biased region" description="Basic and acidic residues" evidence="1">
    <location>
        <begin position="167"/>
        <end position="184"/>
    </location>
</feature>
<feature type="compositionally biased region" description="Basic and acidic residues" evidence="1">
    <location>
        <begin position="763"/>
        <end position="778"/>
    </location>
</feature>
<evidence type="ECO:0000256" key="2">
    <source>
        <dbReference type="SAM" id="Phobius"/>
    </source>
</evidence>
<evidence type="ECO:0000313" key="3">
    <source>
        <dbReference type="EMBL" id="KAK4091090.1"/>
    </source>
</evidence>
<evidence type="ECO:0008006" key="5">
    <source>
        <dbReference type="Google" id="ProtNLM"/>
    </source>
</evidence>
<comment type="caution">
    <text evidence="3">The sequence shown here is derived from an EMBL/GenBank/DDBJ whole genome shotgun (WGS) entry which is preliminary data.</text>
</comment>
<reference evidence="3 4" key="1">
    <citation type="journal article" date="2024" name="Microbiol. Resour. Announc.">
        <title>Genome annotations for the ascomycete fungi Trichoderma harzianum, Trichoderma aggressivum, and Purpureocillium lilacinum.</title>
        <authorList>
            <person name="Beijen E.P.W."/>
            <person name="Ohm R.A."/>
        </authorList>
    </citation>
    <scope>NUCLEOTIDE SEQUENCE [LARGE SCALE GENOMIC DNA]</scope>
    <source>
        <strain evidence="3 4">CBS 150709</strain>
    </source>
</reference>
<gene>
    <name evidence="3" type="ORF">Purlil1_4670</name>
</gene>
<feature type="transmembrane region" description="Helical" evidence="2">
    <location>
        <begin position="671"/>
        <end position="692"/>
    </location>
</feature>
<feature type="transmembrane region" description="Helical" evidence="2">
    <location>
        <begin position="464"/>
        <end position="485"/>
    </location>
</feature>